<dbReference type="SUPFAM" id="SSF81296">
    <property type="entry name" value="E set domains"/>
    <property type="match status" value="2"/>
</dbReference>
<feature type="transmembrane region" description="Helical" evidence="7">
    <location>
        <begin position="35"/>
        <end position="62"/>
    </location>
</feature>
<keyword evidence="6 7" id="KW-0472">Membrane</keyword>
<keyword evidence="10" id="KW-1185">Reference proteome</keyword>
<evidence type="ECO:0000256" key="2">
    <source>
        <dbReference type="ARBA" id="ARBA00004936"/>
    </source>
</evidence>
<evidence type="ECO:0000256" key="5">
    <source>
        <dbReference type="ARBA" id="ARBA00022989"/>
    </source>
</evidence>
<dbReference type="Proteomes" id="UP000616779">
    <property type="component" value="Unassembled WGS sequence"/>
</dbReference>
<comment type="pathway">
    <text evidence="2">Cell wall biogenesis; lipoteichoic acid biosynthesis.</text>
</comment>
<keyword evidence="3" id="KW-1003">Cell membrane</keyword>
<dbReference type="SUPFAM" id="SSF53649">
    <property type="entry name" value="Alkaline phosphatase-like"/>
    <property type="match status" value="1"/>
</dbReference>
<reference evidence="9 10" key="1">
    <citation type="submission" date="2019-10" db="EMBL/GenBank/DDBJ databases">
        <title>Description of Paenibacillus terrestris sp. nov.</title>
        <authorList>
            <person name="Carlier A."/>
            <person name="Qi S."/>
        </authorList>
    </citation>
    <scope>NUCLEOTIDE SEQUENCE [LARGE SCALE GENOMIC DNA]</scope>
    <source>
        <strain evidence="9 10">LMG 31458</strain>
    </source>
</reference>
<evidence type="ECO:0000256" key="4">
    <source>
        <dbReference type="ARBA" id="ARBA00022692"/>
    </source>
</evidence>
<accession>A0ABX1Y0T0</accession>
<comment type="caution">
    <text evidence="9">The sequence shown here is derived from an EMBL/GenBank/DDBJ whole genome shotgun (WGS) entry which is preliminary data.</text>
</comment>
<evidence type="ECO:0000256" key="6">
    <source>
        <dbReference type="ARBA" id="ARBA00023136"/>
    </source>
</evidence>
<dbReference type="Gene3D" id="3.40.720.10">
    <property type="entry name" value="Alkaline Phosphatase, subunit A"/>
    <property type="match status" value="1"/>
</dbReference>
<dbReference type="InterPro" id="IPR050448">
    <property type="entry name" value="OpgB/LTA_synthase_biosynth"/>
</dbReference>
<sequence>MFKITKKIEIILFLFPCLIILIAIEYIGRNGFKGLWVWSVINPLNFLVNYIVIISIYTILILMFGRNKVIYTLSSFLFNSIILVYALISRIKSDFVGLPLLPSDLILHSETDDIVNYIHISDYAFYILLICFIIFLMLFFQWFFFFRTNFKIRLVGGVIAGFCIFSIITNQSIKFFHINNVIWDQTENFKKNGLVLSAFMNVYKKKIPASPEYSKKTIENISKNIKVPSSSTIKPNIIIEMNEAFWDPTLLETVSFSKDPLPFFHSLQKQYTSGYLISPQFGGGTSNVEFEVLTGLSMRFLPTGSLAYVQYVNRPIDSLASILTRKGYISTAVHSYHNWFYKRNDVYKKIGFSKFESGEFFYNTEIKGPFISDDDVSKKIIEVTSKTKEPDFVYAISMQNHGPYQANRYPKNNISISGLTGNSKDILETYAQGVADADQSLQKLVDFYSKSQEPTIIVFFGDHLPVLGDNYRVYQESNFISRPTSWDYESNTRMHSVPIVVWSNLPIEKEKIKMDPSFLGAYILDITHQNDSELMQVISDLYEVSPVIPETKYYKDINYDEDNLKDYKSLQYDILFGSNYLYQSNHKNIVNESYTVGERTIITNIGPDEITAVHNDSWSGETAIFLQGDNFIPNSYIFIDNKKIKTSYGGKNLLTAIIPKELYREPGTLSFQVKTLDSHGTILTESNKVDVPIKNPDTRNITIESVNPDEIKAGVVFNPHNGDAALSVNGSGFSVDCVIYLNGNPLPTAVGGDNFLTAIVPAKYYNQSGTLQLVVRDAKGDRQSEQYLIAVN</sequence>
<organism evidence="9 10">
    <name type="scientific">Paenibacillus phytorum</name>
    <dbReference type="NCBI Taxonomy" id="2654977"/>
    <lineage>
        <taxon>Bacteria</taxon>
        <taxon>Bacillati</taxon>
        <taxon>Bacillota</taxon>
        <taxon>Bacilli</taxon>
        <taxon>Bacillales</taxon>
        <taxon>Paenibacillaceae</taxon>
        <taxon>Paenibacillus</taxon>
    </lineage>
</organism>
<evidence type="ECO:0000256" key="3">
    <source>
        <dbReference type="ARBA" id="ARBA00022475"/>
    </source>
</evidence>
<evidence type="ECO:0000256" key="1">
    <source>
        <dbReference type="ARBA" id="ARBA00004651"/>
    </source>
</evidence>
<keyword evidence="5 7" id="KW-1133">Transmembrane helix</keyword>
<evidence type="ECO:0000256" key="7">
    <source>
        <dbReference type="SAM" id="Phobius"/>
    </source>
</evidence>
<evidence type="ECO:0000313" key="9">
    <source>
        <dbReference type="EMBL" id="NOU73896.1"/>
    </source>
</evidence>
<dbReference type="InterPro" id="IPR014756">
    <property type="entry name" value="Ig_E-set"/>
</dbReference>
<dbReference type="EMBL" id="WHOA01000143">
    <property type="protein sequence ID" value="NOU73896.1"/>
    <property type="molecule type" value="Genomic_DNA"/>
</dbReference>
<name>A0ABX1Y0T0_9BACL</name>
<gene>
    <name evidence="9" type="ORF">GC098_21260</name>
</gene>
<dbReference type="PANTHER" id="PTHR47371">
    <property type="entry name" value="LIPOTEICHOIC ACID SYNTHASE"/>
    <property type="match status" value="1"/>
</dbReference>
<keyword evidence="4 7" id="KW-0812">Transmembrane</keyword>
<feature type="domain" description="Sulfatase N-terminal" evidence="8">
    <location>
        <begin position="235"/>
        <end position="513"/>
    </location>
</feature>
<feature type="transmembrane region" description="Helical" evidence="7">
    <location>
        <begin position="69"/>
        <end position="88"/>
    </location>
</feature>
<dbReference type="PANTHER" id="PTHR47371:SF3">
    <property type="entry name" value="PHOSPHOGLYCEROL TRANSFERASE I"/>
    <property type="match status" value="1"/>
</dbReference>
<proteinExistence type="predicted"/>
<feature type="transmembrane region" description="Helical" evidence="7">
    <location>
        <begin position="152"/>
        <end position="169"/>
    </location>
</feature>
<evidence type="ECO:0000259" key="8">
    <source>
        <dbReference type="Pfam" id="PF00884"/>
    </source>
</evidence>
<dbReference type="InterPro" id="IPR000917">
    <property type="entry name" value="Sulfatase_N"/>
</dbReference>
<dbReference type="InterPro" id="IPR017850">
    <property type="entry name" value="Alkaline_phosphatase_core_sf"/>
</dbReference>
<dbReference type="RefSeq" id="WP_171645306.1">
    <property type="nucleotide sequence ID" value="NZ_WHOA01000143.1"/>
</dbReference>
<feature type="transmembrane region" description="Helical" evidence="7">
    <location>
        <begin position="123"/>
        <end position="145"/>
    </location>
</feature>
<dbReference type="CDD" id="cd16015">
    <property type="entry name" value="LTA_synthase"/>
    <property type="match status" value="1"/>
</dbReference>
<protein>
    <submittedName>
        <fullName evidence="9">Sulfatase-like hydrolase/transferase</fullName>
    </submittedName>
</protein>
<feature type="transmembrane region" description="Helical" evidence="7">
    <location>
        <begin position="12"/>
        <end position="29"/>
    </location>
</feature>
<evidence type="ECO:0000313" key="10">
    <source>
        <dbReference type="Proteomes" id="UP000616779"/>
    </source>
</evidence>
<comment type="subcellular location">
    <subcellularLocation>
        <location evidence="1">Cell membrane</location>
        <topology evidence="1">Multi-pass membrane protein</topology>
    </subcellularLocation>
</comment>
<dbReference type="Pfam" id="PF00884">
    <property type="entry name" value="Sulfatase"/>
    <property type="match status" value="1"/>
</dbReference>